<feature type="transmembrane region" description="Helical" evidence="9">
    <location>
        <begin position="59"/>
        <end position="80"/>
    </location>
</feature>
<evidence type="ECO:0000256" key="2">
    <source>
        <dbReference type="ARBA" id="ARBA00007329"/>
    </source>
</evidence>
<evidence type="ECO:0000313" key="11">
    <source>
        <dbReference type="Proteomes" id="UP000887568"/>
    </source>
</evidence>
<evidence type="ECO:0000256" key="8">
    <source>
        <dbReference type="ARBA" id="ARBA00023242"/>
    </source>
</evidence>
<evidence type="ECO:0000256" key="9">
    <source>
        <dbReference type="SAM" id="Phobius"/>
    </source>
</evidence>
<feature type="transmembrane region" description="Helical" evidence="9">
    <location>
        <begin position="222"/>
        <end position="243"/>
    </location>
</feature>
<dbReference type="Proteomes" id="UP000887568">
    <property type="component" value="Unplaced"/>
</dbReference>
<dbReference type="RefSeq" id="XP_038054487.1">
    <property type="nucleotide sequence ID" value="XM_038198559.1"/>
</dbReference>
<keyword evidence="5 9" id="KW-1133">Transmembrane helix</keyword>
<dbReference type="OrthoDB" id="5967342at2759"/>
<organism evidence="10 11">
    <name type="scientific">Patiria miniata</name>
    <name type="common">Bat star</name>
    <name type="synonym">Asterina miniata</name>
    <dbReference type="NCBI Taxonomy" id="46514"/>
    <lineage>
        <taxon>Eukaryota</taxon>
        <taxon>Metazoa</taxon>
        <taxon>Echinodermata</taxon>
        <taxon>Eleutherozoa</taxon>
        <taxon>Asterozoa</taxon>
        <taxon>Asteroidea</taxon>
        <taxon>Valvatacea</taxon>
        <taxon>Valvatida</taxon>
        <taxon>Asterinidae</taxon>
        <taxon>Patiria</taxon>
    </lineage>
</organism>
<keyword evidence="8" id="KW-0539">Nucleus</keyword>
<comment type="subcellular location">
    <subcellularLocation>
        <location evidence="1">Nucleus membrane</location>
        <topology evidence="1">Multi-pass membrane protein</topology>
    </subcellularLocation>
</comment>
<feature type="transmembrane region" description="Helical" evidence="9">
    <location>
        <begin position="351"/>
        <end position="375"/>
    </location>
</feature>
<dbReference type="RefSeq" id="XP_038054488.1">
    <property type="nucleotide sequence ID" value="XM_038198560.1"/>
</dbReference>
<evidence type="ECO:0000256" key="6">
    <source>
        <dbReference type="ARBA" id="ARBA00023136"/>
    </source>
</evidence>
<dbReference type="PANTHER" id="PTHR14437:SF2">
    <property type="entry name" value="TRANSMEMBRANE PROTEIN 168"/>
    <property type="match status" value="1"/>
</dbReference>
<dbReference type="RefSeq" id="XP_038054490.1">
    <property type="nucleotide sequence ID" value="XM_038198562.1"/>
</dbReference>
<evidence type="ECO:0000256" key="7">
    <source>
        <dbReference type="ARBA" id="ARBA00023180"/>
    </source>
</evidence>
<keyword evidence="6 9" id="KW-0472">Membrane</keyword>
<dbReference type="InterPro" id="IPR029713">
    <property type="entry name" value="TMEM168"/>
</dbReference>
<evidence type="ECO:0000256" key="5">
    <source>
        <dbReference type="ARBA" id="ARBA00022989"/>
    </source>
</evidence>
<evidence type="ECO:0000313" key="10">
    <source>
        <dbReference type="EnsemblMetazoa" id="XP_038054487.1"/>
    </source>
</evidence>
<dbReference type="PANTHER" id="PTHR14437">
    <property type="entry name" value="TRANSMEMBRANE PROTEIN 168"/>
    <property type="match status" value="1"/>
</dbReference>
<evidence type="ECO:0000256" key="4">
    <source>
        <dbReference type="ARBA" id="ARBA00022692"/>
    </source>
</evidence>
<dbReference type="EnsemblMetazoa" id="XM_038198559.1">
    <property type="protein sequence ID" value="XP_038054487.1"/>
    <property type="gene ID" value="LOC119726734"/>
</dbReference>
<dbReference type="RefSeq" id="XP_038054489.1">
    <property type="nucleotide sequence ID" value="XM_038198561.1"/>
</dbReference>
<keyword evidence="11" id="KW-1185">Reference proteome</keyword>
<sequence length="697" mass="79355">MHSLRYMTSHILALPLRTMEQSKKLKCTLHMLAYLDYLILIAAVSSGLYACWIRTGDMMLVVIGACGLFLFAFCGMLYYYFGLVDISSSFTHLWCGCLLGVISFISINPSQAMETPFTVTMAMLLTSMTIKVFWSLVQRVCGLVTYTSQLLSHVEMFELLGFAVACTLRSKTMYSMWLMVFACAFTLITVRLKTLLALPCLVTFVVISVVSFFNTVNLSFNIFALLCFAVRLFADPFLDLYFCSLSTMERWDVVFSTHRWFRKIFILLILIFEIVFFALAGESTVYHKEWYFAVPAFIIFGFLWVCLHIILVVTSWTFTNKLTECVQVYLGMQGESNKSLGMVMAARGMRYFALISRNLVLTTFVTTLLLGGVSWQDNNAAFMASWLVVLPIESMLHGVLYELGSTLGGTCTGYAVVGPSAFCRTDGSPVLIPASSMEEVNSRSIGLLNTMQRFFLYHMIDVFSCDFSTSGLALATLKTKMRSFFARQLPDGPRFDTYLVYYSGHVQPNGDWALADNDVFKFEALMELWEEASLKDSQSRLILVQDTNGTSGWFKQIARNHHHVLAMQTCILGKSSDPEASQSVGDFTHEWVDCNCSPEQSSGTWKEEGRKIKAVYAVSRPWSEFEFHRPTEEDIEQHWQQGFPRLTHPLIRILRIPSSLDLFSYCFRCWNCLKRWKMKWLPPYVINTGHGFKLVRS</sequence>
<dbReference type="EnsemblMetazoa" id="XM_038198560.1">
    <property type="protein sequence ID" value="XP_038054488.1"/>
    <property type="gene ID" value="LOC119726734"/>
</dbReference>
<evidence type="ECO:0000256" key="3">
    <source>
        <dbReference type="ARBA" id="ARBA00014572"/>
    </source>
</evidence>
<dbReference type="GeneID" id="119726734"/>
<feature type="transmembrane region" description="Helical" evidence="9">
    <location>
        <begin position="195"/>
        <end position="216"/>
    </location>
</feature>
<accession>A0A913ZS78</accession>
<dbReference type="RefSeq" id="XP_038054491.1">
    <property type="nucleotide sequence ID" value="XM_038198563.1"/>
</dbReference>
<dbReference type="EnsemblMetazoa" id="XM_038198561.1">
    <property type="protein sequence ID" value="XP_038054489.1"/>
    <property type="gene ID" value="LOC119726734"/>
</dbReference>
<feature type="transmembrane region" description="Helical" evidence="9">
    <location>
        <begin position="117"/>
        <end position="137"/>
    </location>
</feature>
<dbReference type="GO" id="GO:0031965">
    <property type="term" value="C:nuclear membrane"/>
    <property type="evidence" value="ECO:0007669"/>
    <property type="project" value="UniProtKB-SubCell"/>
</dbReference>
<feature type="transmembrane region" description="Helical" evidence="9">
    <location>
        <begin position="292"/>
        <end position="313"/>
    </location>
</feature>
<proteinExistence type="inferred from homology"/>
<keyword evidence="4 9" id="KW-0812">Transmembrane</keyword>
<dbReference type="EnsemblMetazoa" id="XM_038198563.1">
    <property type="protein sequence ID" value="XP_038054491.1"/>
    <property type="gene ID" value="LOC119726734"/>
</dbReference>
<dbReference type="EnsemblMetazoa" id="XM_038198562.1">
    <property type="protein sequence ID" value="XP_038054490.1"/>
    <property type="gene ID" value="LOC119726734"/>
</dbReference>
<dbReference type="CDD" id="cd21494">
    <property type="entry name" value="TMEM168"/>
    <property type="match status" value="1"/>
</dbReference>
<feature type="transmembrane region" description="Helical" evidence="9">
    <location>
        <begin position="31"/>
        <end position="52"/>
    </location>
</feature>
<dbReference type="AlphaFoldDB" id="A0A913ZS78"/>
<feature type="transmembrane region" description="Helical" evidence="9">
    <location>
        <begin position="86"/>
        <end position="105"/>
    </location>
</feature>
<comment type="similarity">
    <text evidence="2">Belongs to the TMEM168 family.</text>
</comment>
<reference evidence="10" key="1">
    <citation type="submission" date="2022-11" db="UniProtKB">
        <authorList>
            <consortium name="EnsemblMetazoa"/>
        </authorList>
    </citation>
    <scope>IDENTIFICATION</scope>
</reference>
<feature type="transmembrane region" description="Helical" evidence="9">
    <location>
        <begin position="172"/>
        <end position="190"/>
    </location>
</feature>
<keyword evidence="7" id="KW-0325">Glycoprotein</keyword>
<protein>
    <recommendedName>
        <fullName evidence="3">Transmembrane protein 168</fullName>
    </recommendedName>
</protein>
<dbReference type="OMA" id="VNDQYIA"/>
<name>A0A913ZS78_PATMI</name>
<evidence type="ECO:0000256" key="1">
    <source>
        <dbReference type="ARBA" id="ARBA00004232"/>
    </source>
</evidence>
<feature type="transmembrane region" description="Helical" evidence="9">
    <location>
        <begin position="264"/>
        <end position="280"/>
    </location>
</feature>